<dbReference type="Proteomes" id="UP001215598">
    <property type="component" value="Unassembled WGS sequence"/>
</dbReference>
<protein>
    <submittedName>
        <fullName evidence="2">Uncharacterized protein</fullName>
    </submittedName>
</protein>
<proteinExistence type="predicted"/>
<evidence type="ECO:0000256" key="1">
    <source>
        <dbReference type="SAM" id="MobiDB-lite"/>
    </source>
</evidence>
<feature type="compositionally biased region" description="Low complexity" evidence="1">
    <location>
        <begin position="162"/>
        <end position="171"/>
    </location>
</feature>
<feature type="region of interest" description="Disordered" evidence="1">
    <location>
        <begin position="159"/>
        <end position="273"/>
    </location>
</feature>
<keyword evidence="3" id="KW-1185">Reference proteome</keyword>
<dbReference type="EMBL" id="JARKIB010000020">
    <property type="protein sequence ID" value="KAJ7768510.1"/>
    <property type="molecule type" value="Genomic_DNA"/>
</dbReference>
<evidence type="ECO:0000313" key="3">
    <source>
        <dbReference type="Proteomes" id="UP001215598"/>
    </source>
</evidence>
<organism evidence="2 3">
    <name type="scientific">Mycena metata</name>
    <dbReference type="NCBI Taxonomy" id="1033252"/>
    <lineage>
        <taxon>Eukaryota</taxon>
        <taxon>Fungi</taxon>
        <taxon>Dikarya</taxon>
        <taxon>Basidiomycota</taxon>
        <taxon>Agaricomycotina</taxon>
        <taxon>Agaricomycetes</taxon>
        <taxon>Agaricomycetidae</taxon>
        <taxon>Agaricales</taxon>
        <taxon>Marasmiineae</taxon>
        <taxon>Mycenaceae</taxon>
        <taxon>Mycena</taxon>
    </lineage>
</organism>
<reference evidence="2" key="1">
    <citation type="submission" date="2023-03" db="EMBL/GenBank/DDBJ databases">
        <title>Massive genome expansion in bonnet fungi (Mycena s.s.) driven by repeated elements and novel gene families across ecological guilds.</title>
        <authorList>
            <consortium name="Lawrence Berkeley National Laboratory"/>
            <person name="Harder C.B."/>
            <person name="Miyauchi S."/>
            <person name="Viragh M."/>
            <person name="Kuo A."/>
            <person name="Thoen E."/>
            <person name="Andreopoulos B."/>
            <person name="Lu D."/>
            <person name="Skrede I."/>
            <person name="Drula E."/>
            <person name="Henrissat B."/>
            <person name="Morin E."/>
            <person name="Kohler A."/>
            <person name="Barry K."/>
            <person name="LaButti K."/>
            <person name="Morin E."/>
            <person name="Salamov A."/>
            <person name="Lipzen A."/>
            <person name="Mereny Z."/>
            <person name="Hegedus B."/>
            <person name="Baldrian P."/>
            <person name="Stursova M."/>
            <person name="Weitz H."/>
            <person name="Taylor A."/>
            <person name="Grigoriev I.V."/>
            <person name="Nagy L.G."/>
            <person name="Martin F."/>
            <person name="Kauserud H."/>
        </authorList>
    </citation>
    <scope>NUCLEOTIDE SEQUENCE</scope>
    <source>
        <strain evidence="2">CBHHK182m</strain>
    </source>
</reference>
<feature type="compositionally biased region" description="Pro residues" evidence="1">
    <location>
        <begin position="206"/>
        <end position="216"/>
    </location>
</feature>
<sequence>MACDDHDHLLPSALSVQFSELLQRQAIEKRIKDYIRSIRDSEQDPNLRSSSIANLETYLQSFHHYEQGFKSWLYGMMNRTVAAKANKDLTDIWVDYQAASVEAKQFAFSLRCIDGLLTSVHLRARFRTRNDTPAVSGTQNRTPAVDFNTLRTSEGYLSRGRAAQPASAQPQYPSPAPSIFHYSSDGRNSAASSHHSQAESFRYDVPPMPAVPPPPQQQQTQYYGGDPFSRRPVDAQGQGAGVYYQGPGVSYPPHSGPWIGHGAQQRQGGPYYQ</sequence>
<feature type="compositionally biased region" description="Low complexity" evidence="1">
    <location>
        <begin position="235"/>
        <end position="249"/>
    </location>
</feature>
<dbReference type="AlphaFoldDB" id="A0AAD7NN88"/>
<evidence type="ECO:0000313" key="2">
    <source>
        <dbReference type="EMBL" id="KAJ7768510.1"/>
    </source>
</evidence>
<comment type="caution">
    <text evidence="2">The sequence shown here is derived from an EMBL/GenBank/DDBJ whole genome shotgun (WGS) entry which is preliminary data.</text>
</comment>
<gene>
    <name evidence="2" type="ORF">B0H16DRAFT_1686572</name>
</gene>
<accession>A0AAD7NN88</accession>
<name>A0AAD7NN88_9AGAR</name>